<name>A0A7U4LFL1_9SPHN</name>
<dbReference type="KEGG" id="sphi:TS85_13775"/>
<dbReference type="EMBL" id="CP010836">
    <property type="protein sequence ID" value="AJP72612.1"/>
    <property type="molecule type" value="Genomic_DNA"/>
</dbReference>
<evidence type="ECO:0000313" key="2">
    <source>
        <dbReference type="Proteomes" id="UP000032300"/>
    </source>
</evidence>
<dbReference type="AlphaFoldDB" id="A0A7U4LFL1"/>
<keyword evidence="2" id="KW-1185">Reference proteome</keyword>
<dbReference type="Proteomes" id="UP000032300">
    <property type="component" value="Chromosome"/>
</dbReference>
<reference evidence="1 2" key="2">
    <citation type="submission" date="2015-02" db="EMBL/GenBank/DDBJ databases">
        <title>The complete genome of Sphingomonas hengshuiensis sp. WHSC-8 isolated from soil of Hengshui Lake.</title>
        <authorList>
            <person name="Wei S."/>
            <person name="Guo J."/>
            <person name="Su C."/>
            <person name="Wu R."/>
            <person name="Zhang Z."/>
            <person name="Liang K."/>
            <person name="Li H."/>
            <person name="Wang T."/>
            <person name="Liu H."/>
            <person name="Zhang C."/>
            <person name="Li Z."/>
            <person name="Wang Q."/>
            <person name="Meng J."/>
        </authorList>
    </citation>
    <scope>NUCLEOTIDE SEQUENCE [LARGE SCALE GENOMIC DNA]</scope>
    <source>
        <strain evidence="1 2">WHSC-8</strain>
    </source>
</reference>
<accession>A0A7U4LFL1</accession>
<gene>
    <name evidence="1" type="ORF">TS85_13775</name>
</gene>
<evidence type="ECO:0000313" key="1">
    <source>
        <dbReference type="EMBL" id="AJP72612.1"/>
    </source>
</evidence>
<protein>
    <submittedName>
        <fullName evidence="1">Uncharacterized protein</fullName>
    </submittedName>
</protein>
<sequence>MATVRTETPKAVATAFGVSFSLVTRRTISARLEPIVRAFLWMFIRLSWFLKLRNLSLPGSGRMNNLLKAHS</sequence>
<reference evidence="1 2" key="1">
    <citation type="journal article" date="2015" name="Int. J. Syst. Evol. Microbiol.">
        <title>Sphingomonas hengshuiensis sp. nov., isolated from lake wetland.</title>
        <authorList>
            <person name="Wei S."/>
            <person name="Wang T."/>
            <person name="Liu H."/>
            <person name="Zhang C."/>
            <person name="Guo J."/>
            <person name="Wang Q."/>
            <person name="Liang K."/>
            <person name="Zhang Z."/>
        </authorList>
    </citation>
    <scope>NUCLEOTIDE SEQUENCE [LARGE SCALE GENOMIC DNA]</scope>
    <source>
        <strain evidence="1 2">WHSC-8</strain>
    </source>
</reference>
<organism evidence="1 2">
    <name type="scientific">Sphingomonas hengshuiensis</name>
    <dbReference type="NCBI Taxonomy" id="1609977"/>
    <lineage>
        <taxon>Bacteria</taxon>
        <taxon>Pseudomonadati</taxon>
        <taxon>Pseudomonadota</taxon>
        <taxon>Alphaproteobacteria</taxon>
        <taxon>Sphingomonadales</taxon>
        <taxon>Sphingomonadaceae</taxon>
        <taxon>Sphingomonas</taxon>
    </lineage>
</organism>
<proteinExistence type="predicted"/>